<name>A0A378KHW2_9GAMM</name>
<dbReference type="Proteomes" id="UP000254794">
    <property type="component" value="Unassembled WGS sequence"/>
</dbReference>
<evidence type="ECO:0000313" key="3">
    <source>
        <dbReference type="Proteomes" id="UP000254794"/>
    </source>
</evidence>
<evidence type="ECO:0000313" key="2">
    <source>
        <dbReference type="EMBL" id="STX81364.1"/>
    </source>
</evidence>
<gene>
    <name evidence="2" type="ORF">NCTC13316_03233</name>
</gene>
<organism evidence="2 3">
    <name type="scientific">Legionella busanensis</name>
    <dbReference type="NCBI Taxonomy" id="190655"/>
    <lineage>
        <taxon>Bacteria</taxon>
        <taxon>Pseudomonadati</taxon>
        <taxon>Pseudomonadota</taxon>
        <taxon>Gammaproteobacteria</taxon>
        <taxon>Legionellales</taxon>
        <taxon>Legionellaceae</taxon>
        <taxon>Legionella</taxon>
    </lineage>
</organism>
<evidence type="ECO:0000256" key="1">
    <source>
        <dbReference type="SAM" id="Phobius"/>
    </source>
</evidence>
<accession>A0A378KHW2</accession>
<protein>
    <submittedName>
        <fullName evidence="2">Uncharacterized protein</fullName>
    </submittedName>
</protein>
<proteinExistence type="predicted"/>
<keyword evidence="1" id="KW-0812">Transmembrane</keyword>
<dbReference type="AlphaFoldDB" id="A0A378KHW2"/>
<keyword evidence="3" id="KW-1185">Reference proteome</keyword>
<keyword evidence="1" id="KW-0472">Membrane</keyword>
<feature type="transmembrane region" description="Helical" evidence="1">
    <location>
        <begin position="42"/>
        <end position="59"/>
    </location>
</feature>
<sequence length="71" mass="8834">MKSPYKNLYIGFENYSINFMLRLHIIVKSIKSRQNVTSQNDLSWIYIFFVFRALRHIWINRRIRFKQPKVR</sequence>
<dbReference type="EMBL" id="UGOD01000003">
    <property type="protein sequence ID" value="STX81364.1"/>
    <property type="molecule type" value="Genomic_DNA"/>
</dbReference>
<reference evidence="2 3" key="1">
    <citation type="submission" date="2018-06" db="EMBL/GenBank/DDBJ databases">
        <authorList>
            <consortium name="Pathogen Informatics"/>
            <person name="Doyle S."/>
        </authorList>
    </citation>
    <scope>NUCLEOTIDE SEQUENCE [LARGE SCALE GENOMIC DNA]</scope>
    <source>
        <strain evidence="2 3">NCTC13316</strain>
    </source>
</reference>
<keyword evidence="1" id="KW-1133">Transmembrane helix</keyword>